<gene>
    <name evidence="2" type="ORF">HYY65_06600</name>
</gene>
<accession>A0A932GPC9</accession>
<protein>
    <submittedName>
        <fullName evidence="2">Uncharacterized protein</fullName>
    </submittedName>
</protein>
<dbReference type="Proteomes" id="UP000741360">
    <property type="component" value="Unassembled WGS sequence"/>
</dbReference>
<organism evidence="2 3">
    <name type="scientific">Tectimicrobiota bacterium</name>
    <dbReference type="NCBI Taxonomy" id="2528274"/>
    <lineage>
        <taxon>Bacteria</taxon>
        <taxon>Pseudomonadati</taxon>
        <taxon>Nitrospinota/Tectimicrobiota group</taxon>
        <taxon>Candidatus Tectimicrobiota</taxon>
    </lineage>
</organism>
<sequence>MVLRKFLRAGIGIAGLGIGLSLGQAAAGELFPQVSPRRLLPPPVITSPPAIRVPEPPRPVSPETVTVPRVPQRAGELETLRIHGEQVILRDGQVVYRSSAVKGVLVTPGQVILLVEPRE</sequence>
<evidence type="ECO:0000313" key="3">
    <source>
        <dbReference type="Proteomes" id="UP000741360"/>
    </source>
</evidence>
<dbReference type="AlphaFoldDB" id="A0A932GPC9"/>
<proteinExistence type="predicted"/>
<name>A0A932GPC9_UNCTE</name>
<evidence type="ECO:0000313" key="2">
    <source>
        <dbReference type="EMBL" id="MBI3014716.1"/>
    </source>
</evidence>
<evidence type="ECO:0000256" key="1">
    <source>
        <dbReference type="SAM" id="MobiDB-lite"/>
    </source>
</evidence>
<feature type="region of interest" description="Disordered" evidence="1">
    <location>
        <begin position="45"/>
        <end position="68"/>
    </location>
</feature>
<comment type="caution">
    <text evidence="2">The sequence shown here is derived from an EMBL/GenBank/DDBJ whole genome shotgun (WGS) entry which is preliminary data.</text>
</comment>
<dbReference type="EMBL" id="JACPSX010000117">
    <property type="protein sequence ID" value="MBI3014716.1"/>
    <property type="molecule type" value="Genomic_DNA"/>
</dbReference>
<reference evidence="2" key="1">
    <citation type="submission" date="2020-07" db="EMBL/GenBank/DDBJ databases">
        <title>Huge and variable diversity of episymbiotic CPR bacteria and DPANN archaea in groundwater ecosystems.</title>
        <authorList>
            <person name="He C.Y."/>
            <person name="Keren R."/>
            <person name="Whittaker M."/>
            <person name="Farag I.F."/>
            <person name="Doudna J."/>
            <person name="Cate J.H.D."/>
            <person name="Banfield J.F."/>
        </authorList>
    </citation>
    <scope>NUCLEOTIDE SEQUENCE</scope>
    <source>
        <strain evidence="2">NC_groundwater_717_Ag_S-0.2um_59_8</strain>
    </source>
</reference>